<dbReference type="Proteomes" id="UP000652761">
    <property type="component" value="Unassembled WGS sequence"/>
</dbReference>
<dbReference type="AlphaFoldDB" id="A0A843WMH1"/>
<gene>
    <name evidence="1" type="ORF">Taro_041846</name>
</gene>
<sequence length="68" mass="7521">MQDTISEGHVQDSLRSLLSPELDPSLPELDDARICGIQLFIFSKITDFMDEQVEGLPVHASTVGCRSM</sequence>
<protein>
    <submittedName>
        <fullName evidence="1">Uncharacterized protein</fullName>
    </submittedName>
</protein>
<comment type="caution">
    <text evidence="1">The sequence shown here is derived from an EMBL/GenBank/DDBJ whole genome shotgun (WGS) entry which is preliminary data.</text>
</comment>
<evidence type="ECO:0000313" key="1">
    <source>
        <dbReference type="EMBL" id="MQM08987.1"/>
    </source>
</evidence>
<accession>A0A843WMH1</accession>
<proteinExistence type="predicted"/>
<organism evidence="1 2">
    <name type="scientific">Colocasia esculenta</name>
    <name type="common">Wild taro</name>
    <name type="synonym">Arum esculentum</name>
    <dbReference type="NCBI Taxonomy" id="4460"/>
    <lineage>
        <taxon>Eukaryota</taxon>
        <taxon>Viridiplantae</taxon>
        <taxon>Streptophyta</taxon>
        <taxon>Embryophyta</taxon>
        <taxon>Tracheophyta</taxon>
        <taxon>Spermatophyta</taxon>
        <taxon>Magnoliopsida</taxon>
        <taxon>Liliopsida</taxon>
        <taxon>Araceae</taxon>
        <taxon>Aroideae</taxon>
        <taxon>Colocasieae</taxon>
        <taxon>Colocasia</taxon>
    </lineage>
</organism>
<name>A0A843WMH1_COLES</name>
<reference evidence="1" key="1">
    <citation type="submission" date="2017-07" db="EMBL/GenBank/DDBJ databases">
        <title>Taro Niue Genome Assembly and Annotation.</title>
        <authorList>
            <person name="Atibalentja N."/>
            <person name="Keating K."/>
            <person name="Fields C.J."/>
        </authorList>
    </citation>
    <scope>NUCLEOTIDE SEQUENCE</scope>
    <source>
        <strain evidence="1">Niue_2</strain>
        <tissue evidence="1">Leaf</tissue>
    </source>
</reference>
<keyword evidence="2" id="KW-1185">Reference proteome</keyword>
<dbReference type="EMBL" id="NMUH01004258">
    <property type="protein sequence ID" value="MQM08987.1"/>
    <property type="molecule type" value="Genomic_DNA"/>
</dbReference>
<evidence type="ECO:0000313" key="2">
    <source>
        <dbReference type="Proteomes" id="UP000652761"/>
    </source>
</evidence>